<feature type="region of interest" description="Disordered" evidence="1">
    <location>
        <begin position="102"/>
        <end position="121"/>
    </location>
</feature>
<organism evidence="2 3">
    <name type="scientific">Austropuccinia psidii MF-1</name>
    <dbReference type="NCBI Taxonomy" id="1389203"/>
    <lineage>
        <taxon>Eukaryota</taxon>
        <taxon>Fungi</taxon>
        <taxon>Dikarya</taxon>
        <taxon>Basidiomycota</taxon>
        <taxon>Pucciniomycotina</taxon>
        <taxon>Pucciniomycetes</taxon>
        <taxon>Pucciniales</taxon>
        <taxon>Sphaerophragmiaceae</taxon>
        <taxon>Austropuccinia</taxon>
    </lineage>
</organism>
<dbReference type="EMBL" id="AVOT02032477">
    <property type="protein sequence ID" value="MBW0526245.1"/>
    <property type="molecule type" value="Genomic_DNA"/>
</dbReference>
<protein>
    <submittedName>
        <fullName evidence="2">Uncharacterized protein</fullName>
    </submittedName>
</protein>
<dbReference type="Proteomes" id="UP000765509">
    <property type="component" value="Unassembled WGS sequence"/>
</dbReference>
<evidence type="ECO:0000313" key="3">
    <source>
        <dbReference type="Proteomes" id="UP000765509"/>
    </source>
</evidence>
<feature type="compositionally biased region" description="Polar residues" evidence="1">
    <location>
        <begin position="107"/>
        <end position="121"/>
    </location>
</feature>
<reference evidence="2" key="1">
    <citation type="submission" date="2021-03" db="EMBL/GenBank/DDBJ databases">
        <title>Draft genome sequence of rust myrtle Austropuccinia psidii MF-1, a brazilian biotype.</title>
        <authorList>
            <person name="Quecine M.C."/>
            <person name="Pachon D.M.R."/>
            <person name="Bonatelli M.L."/>
            <person name="Correr F.H."/>
            <person name="Franceschini L.M."/>
            <person name="Leite T.F."/>
            <person name="Margarido G.R.A."/>
            <person name="Almeida C.A."/>
            <person name="Ferrarezi J.A."/>
            <person name="Labate C.A."/>
        </authorList>
    </citation>
    <scope>NUCLEOTIDE SEQUENCE</scope>
    <source>
        <strain evidence="2">MF-1</strain>
    </source>
</reference>
<proteinExistence type="predicted"/>
<accession>A0A9Q3EN46</accession>
<name>A0A9Q3EN46_9BASI</name>
<keyword evidence="3" id="KW-1185">Reference proteome</keyword>
<sequence>MEPESAYSDSLILTKSGKPNQLPNDFTPLRIQQICGQEEPFFPILGIPQEKARIKRKEQDFFQPEAERVRPHYIEVVRVSEIITLEKEIFVNTPEKKIRIPTIRNDIPTQNKQSVETPESA</sequence>
<evidence type="ECO:0000256" key="1">
    <source>
        <dbReference type="SAM" id="MobiDB-lite"/>
    </source>
</evidence>
<dbReference type="AlphaFoldDB" id="A0A9Q3EN46"/>
<comment type="caution">
    <text evidence="2">The sequence shown here is derived from an EMBL/GenBank/DDBJ whole genome shotgun (WGS) entry which is preliminary data.</text>
</comment>
<evidence type="ECO:0000313" key="2">
    <source>
        <dbReference type="EMBL" id="MBW0526245.1"/>
    </source>
</evidence>
<gene>
    <name evidence="2" type="ORF">O181_065960</name>
</gene>